<keyword evidence="3 7" id="KW-0378">Hydrolase</keyword>
<keyword evidence="2" id="KW-0479">Metal-binding</keyword>
<dbReference type="InterPro" id="IPR008775">
    <property type="entry name" value="Phytyl_CoA_dOase-like"/>
</dbReference>
<dbReference type="GO" id="GO:0005829">
    <property type="term" value="C:cytosol"/>
    <property type="evidence" value="ECO:0007669"/>
    <property type="project" value="TreeGrafter"/>
</dbReference>
<proteinExistence type="predicted"/>
<dbReference type="Gene3D" id="2.60.120.620">
    <property type="entry name" value="q2cbj1_9rhob like domain"/>
    <property type="match status" value="1"/>
</dbReference>
<feature type="domain" description="Amidohydrolase-related" evidence="6">
    <location>
        <begin position="80"/>
        <end position="435"/>
    </location>
</feature>
<protein>
    <submittedName>
        <fullName evidence="7">Amidohydrolase</fullName>
    </submittedName>
</protein>
<evidence type="ECO:0000259" key="6">
    <source>
        <dbReference type="Pfam" id="PF01979"/>
    </source>
</evidence>
<dbReference type="AlphaFoldDB" id="A0A1G4BKI7"/>
<feature type="chain" id="PRO_5009603002" evidence="5">
    <location>
        <begin position="20"/>
        <end position="795"/>
    </location>
</feature>
<dbReference type="RefSeq" id="XP_022478949.1">
    <property type="nucleotide sequence ID" value="XM_022614648.1"/>
</dbReference>
<sequence>MPSFSLVAAIAGITTLANASSLLLRGGTIVGFDESSNSLNVIRNGSLLITNDRITSIYTADQSLPQISNATEVVDVTNKIITPGFIDTHRHGWQTAFRTIGSNTSLAEYFTRYGEFAAAGLFSADDVYIGQLAGLYEALNAGVTTMLDHAHHTWSDETSEAGLKASIDSGARVFWSYAFHNVTNYTVSEQLQNFRDIATKAEFDGTPTTLGVACDFFGTDGVIADINAVLDLAKEFNVSVITTHSLQGPWGDTNSPEDLHALGALNTSIPVVFSHASFLTYKGASLLRSTNQYLSITPESEMHYGHVHPHSHLIQDQGSLGVDTHFTFSTDILTQARLWLQSTRRLLYQQVLAHWRVPTSTPMTVNQAFLLATRNGGLALRRPDLGVITEGAKADVIVWDGESPALLGWVDPVAAVILHASVGDVEHVVVDGKFVKRDHKLVVPDYADVKTRFLESARKIQQTWRDIPFLALEGEFSSSEALYEAPISVDVQSGGESGYGTTTVPNMVQRLSRNAGLQAFVGAIEEDGCVVIKDFTDLASLDAAHAEVQPFLDASLAQSGSTVGALNGGTATCTRLVGRSKTVREKFFSDPLYQAIADYFIGLETRIWYGDEPTIHKSDPLLSISITMSSQPGAKAQKLHRDDKNHHAKHTRATHYTKGRDMLLGLFVPECDTFEANGATRIVPGSHLWGDEQPDFGLDGQKGVENAELERGEAFVMLGSLYHGAGQYSLETGCRTVHIMFMCSGVHRQEEIPYLSYSIEDVKTYSQLVRDRLGWKQSEPNLGWVDLKSPEYLLD</sequence>
<evidence type="ECO:0000256" key="5">
    <source>
        <dbReference type="SAM" id="SignalP"/>
    </source>
</evidence>
<dbReference type="InterPro" id="IPR032466">
    <property type="entry name" value="Metal_Hydrolase"/>
</dbReference>
<dbReference type="EMBL" id="MJBS01000017">
    <property type="protein sequence ID" value="OHF01807.1"/>
    <property type="molecule type" value="Genomic_DNA"/>
</dbReference>
<dbReference type="PANTHER" id="PTHR11271">
    <property type="entry name" value="GUANINE DEAMINASE"/>
    <property type="match status" value="1"/>
</dbReference>
<evidence type="ECO:0000256" key="1">
    <source>
        <dbReference type="ARBA" id="ARBA00001947"/>
    </source>
</evidence>
<reference evidence="7 8" key="1">
    <citation type="submission" date="2016-09" db="EMBL/GenBank/DDBJ databases">
        <authorList>
            <person name="Capua I."/>
            <person name="De Benedictis P."/>
            <person name="Joannis T."/>
            <person name="Lombin L.H."/>
            <person name="Cattoli G."/>
        </authorList>
    </citation>
    <scope>NUCLEOTIDE SEQUENCE [LARGE SCALE GENOMIC DNA]</scope>
    <source>
        <strain evidence="7 8">IMI 309357</strain>
    </source>
</reference>
<name>A0A1G4BKI7_9PEZI</name>
<dbReference type="STRING" id="1209926.A0A1G4BKI7"/>
<evidence type="ECO:0000313" key="7">
    <source>
        <dbReference type="EMBL" id="OHF01807.1"/>
    </source>
</evidence>
<dbReference type="SUPFAM" id="SSF51556">
    <property type="entry name" value="Metallo-dependent hydrolases"/>
    <property type="match status" value="1"/>
</dbReference>
<dbReference type="SUPFAM" id="SSF51197">
    <property type="entry name" value="Clavaminate synthase-like"/>
    <property type="match status" value="1"/>
</dbReference>
<accession>A0A1G4BKI7</accession>
<organism evidence="7 8">
    <name type="scientific">Colletotrichum orchidophilum</name>
    <dbReference type="NCBI Taxonomy" id="1209926"/>
    <lineage>
        <taxon>Eukaryota</taxon>
        <taxon>Fungi</taxon>
        <taxon>Dikarya</taxon>
        <taxon>Ascomycota</taxon>
        <taxon>Pezizomycotina</taxon>
        <taxon>Sordariomycetes</taxon>
        <taxon>Hypocreomycetidae</taxon>
        <taxon>Glomerellales</taxon>
        <taxon>Glomerellaceae</taxon>
        <taxon>Colletotrichum</taxon>
    </lineage>
</organism>
<dbReference type="GO" id="GO:0046872">
    <property type="term" value="F:metal ion binding"/>
    <property type="evidence" value="ECO:0007669"/>
    <property type="project" value="UniProtKB-KW"/>
</dbReference>
<feature type="signal peptide" evidence="5">
    <location>
        <begin position="1"/>
        <end position="19"/>
    </location>
</feature>
<evidence type="ECO:0000313" key="8">
    <source>
        <dbReference type="Proteomes" id="UP000176998"/>
    </source>
</evidence>
<dbReference type="GO" id="GO:0019239">
    <property type="term" value="F:deaminase activity"/>
    <property type="evidence" value="ECO:0007669"/>
    <property type="project" value="TreeGrafter"/>
</dbReference>
<evidence type="ECO:0000256" key="2">
    <source>
        <dbReference type="ARBA" id="ARBA00022723"/>
    </source>
</evidence>
<dbReference type="Gene3D" id="2.30.40.10">
    <property type="entry name" value="Urease, subunit C, domain 1"/>
    <property type="match status" value="1"/>
</dbReference>
<dbReference type="GeneID" id="34556158"/>
<keyword evidence="4" id="KW-0862">Zinc</keyword>
<dbReference type="OrthoDB" id="194468at2759"/>
<keyword evidence="8" id="KW-1185">Reference proteome</keyword>
<keyword evidence="5" id="KW-0732">Signal</keyword>
<dbReference type="PANTHER" id="PTHR11271:SF37">
    <property type="entry name" value="FAMILY PROTEIN, PUTATIVE (AFU_ORTHOLOGUE AFUA_4G00460)-RELATED"/>
    <property type="match status" value="1"/>
</dbReference>
<dbReference type="Pfam" id="PF01979">
    <property type="entry name" value="Amidohydro_1"/>
    <property type="match status" value="1"/>
</dbReference>
<gene>
    <name evidence="7" type="ORF">CORC01_02998</name>
</gene>
<dbReference type="Proteomes" id="UP000176998">
    <property type="component" value="Unassembled WGS sequence"/>
</dbReference>
<dbReference type="SUPFAM" id="SSF51338">
    <property type="entry name" value="Composite domain of metallo-dependent hydrolases"/>
    <property type="match status" value="1"/>
</dbReference>
<dbReference type="InterPro" id="IPR051607">
    <property type="entry name" value="Metallo-dep_hydrolases"/>
</dbReference>
<dbReference type="InterPro" id="IPR011059">
    <property type="entry name" value="Metal-dep_hydrolase_composite"/>
</dbReference>
<evidence type="ECO:0000256" key="4">
    <source>
        <dbReference type="ARBA" id="ARBA00022833"/>
    </source>
</evidence>
<comment type="cofactor">
    <cofactor evidence="1">
        <name>Zn(2+)</name>
        <dbReference type="ChEBI" id="CHEBI:29105"/>
    </cofactor>
</comment>
<evidence type="ECO:0000256" key="3">
    <source>
        <dbReference type="ARBA" id="ARBA00022801"/>
    </source>
</evidence>
<dbReference type="InterPro" id="IPR006680">
    <property type="entry name" value="Amidohydro-rel"/>
</dbReference>
<dbReference type="Pfam" id="PF05721">
    <property type="entry name" value="PhyH"/>
    <property type="match status" value="1"/>
</dbReference>
<comment type="caution">
    <text evidence="7">The sequence shown here is derived from an EMBL/GenBank/DDBJ whole genome shotgun (WGS) entry which is preliminary data.</text>
</comment>
<dbReference type="Gene3D" id="3.20.20.140">
    <property type="entry name" value="Metal-dependent hydrolases"/>
    <property type="match status" value="1"/>
</dbReference>